<comment type="caution">
    <text evidence="2">The sequence shown here is derived from an EMBL/GenBank/DDBJ whole genome shotgun (WGS) entry which is preliminary data.</text>
</comment>
<keyword evidence="3" id="KW-1185">Reference proteome</keyword>
<evidence type="ECO:0000313" key="2">
    <source>
        <dbReference type="EMBL" id="ROL54162.1"/>
    </source>
</evidence>
<evidence type="ECO:0000256" key="1">
    <source>
        <dbReference type="SAM" id="MobiDB-lite"/>
    </source>
</evidence>
<accession>A0A3N0Z794</accession>
<gene>
    <name evidence="2" type="ORF">DPX16_10585</name>
</gene>
<protein>
    <submittedName>
        <fullName evidence="2">Uncharacterized protein</fullName>
    </submittedName>
</protein>
<evidence type="ECO:0000313" key="3">
    <source>
        <dbReference type="Proteomes" id="UP000281406"/>
    </source>
</evidence>
<reference evidence="2 3" key="1">
    <citation type="submission" date="2018-10" db="EMBL/GenBank/DDBJ databases">
        <title>Genome assembly for a Yunnan-Guizhou Plateau 3E fish, Anabarilius grahami (Regan), and its evolutionary and genetic applications.</title>
        <authorList>
            <person name="Jiang W."/>
        </authorList>
    </citation>
    <scope>NUCLEOTIDE SEQUENCE [LARGE SCALE GENOMIC DNA]</scope>
    <source>
        <strain evidence="2">AG-KIZ</strain>
        <tissue evidence="2">Muscle</tissue>
    </source>
</reference>
<name>A0A3N0Z794_ANAGA</name>
<feature type="region of interest" description="Disordered" evidence="1">
    <location>
        <begin position="14"/>
        <end position="56"/>
    </location>
</feature>
<dbReference type="EMBL" id="RJVU01007007">
    <property type="protein sequence ID" value="ROL54162.1"/>
    <property type="molecule type" value="Genomic_DNA"/>
</dbReference>
<dbReference type="AlphaFoldDB" id="A0A3N0Z794"/>
<proteinExistence type="predicted"/>
<organism evidence="2 3">
    <name type="scientific">Anabarilius grahami</name>
    <name type="common">Kanglang fish</name>
    <name type="synonym">Barilius grahami</name>
    <dbReference type="NCBI Taxonomy" id="495550"/>
    <lineage>
        <taxon>Eukaryota</taxon>
        <taxon>Metazoa</taxon>
        <taxon>Chordata</taxon>
        <taxon>Craniata</taxon>
        <taxon>Vertebrata</taxon>
        <taxon>Euteleostomi</taxon>
        <taxon>Actinopterygii</taxon>
        <taxon>Neopterygii</taxon>
        <taxon>Teleostei</taxon>
        <taxon>Ostariophysi</taxon>
        <taxon>Cypriniformes</taxon>
        <taxon>Xenocyprididae</taxon>
        <taxon>Xenocypridinae</taxon>
        <taxon>Xenocypridinae incertae sedis</taxon>
        <taxon>Anabarilius</taxon>
    </lineage>
</organism>
<sequence length="82" mass="8873">MACTVGGQIIPQLNVEEATEDGSPSRSISTRRSKTSFSPFSSRKHHRAAQTHRNVSLMSLCESDSAEGLERPTPAGSFSIPR</sequence>
<dbReference type="Proteomes" id="UP000281406">
    <property type="component" value="Unassembled WGS sequence"/>
</dbReference>